<sequence length="173" mass="19228">MIRGLFEPLLSFAFPTFCGSDELDFKEVEVVNNSVGHQSSASPSQPPAKRFQSCLVPSTPRNVQPNLATIPTSLPPAPPTFSHTRPAMIPEVRPSPVQKSRTSRKVTSQQLQPESSSSERIEELSPLRFPAPRYFRKAIVGLSELPENIQVWRVKIKMLRPACLDKLIGIVGR</sequence>
<evidence type="ECO:0000313" key="2">
    <source>
        <dbReference type="EMBL" id="MBW0512029.1"/>
    </source>
</evidence>
<keyword evidence="3" id="KW-1185">Reference proteome</keyword>
<reference evidence="2" key="1">
    <citation type="submission" date="2021-03" db="EMBL/GenBank/DDBJ databases">
        <title>Draft genome sequence of rust myrtle Austropuccinia psidii MF-1, a brazilian biotype.</title>
        <authorList>
            <person name="Quecine M.C."/>
            <person name="Pachon D.M.R."/>
            <person name="Bonatelli M.L."/>
            <person name="Correr F.H."/>
            <person name="Franceschini L.M."/>
            <person name="Leite T.F."/>
            <person name="Margarido G.R.A."/>
            <person name="Almeida C.A."/>
            <person name="Ferrarezi J.A."/>
            <person name="Labate C.A."/>
        </authorList>
    </citation>
    <scope>NUCLEOTIDE SEQUENCE</scope>
    <source>
        <strain evidence="2">MF-1</strain>
    </source>
</reference>
<name>A0A9Q3DZB1_9BASI</name>
<gene>
    <name evidence="2" type="ORF">O181_051744</name>
</gene>
<dbReference type="EMBL" id="AVOT02022548">
    <property type="protein sequence ID" value="MBW0512029.1"/>
    <property type="molecule type" value="Genomic_DNA"/>
</dbReference>
<evidence type="ECO:0000313" key="3">
    <source>
        <dbReference type="Proteomes" id="UP000765509"/>
    </source>
</evidence>
<feature type="region of interest" description="Disordered" evidence="1">
    <location>
        <begin position="70"/>
        <end position="123"/>
    </location>
</feature>
<dbReference type="Proteomes" id="UP000765509">
    <property type="component" value="Unassembled WGS sequence"/>
</dbReference>
<organism evidence="2 3">
    <name type="scientific">Austropuccinia psidii MF-1</name>
    <dbReference type="NCBI Taxonomy" id="1389203"/>
    <lineage>
        <taxon>Eukaryota</taxon>
        <taxon>Fungi</taxon>
        <taxon>Dikarya</taxon>
        <taxon>Basidiomycota</taxon>
        <taxon>Pucciniomycotina</taxon>
        <taxon>Pucciniomycetes</taxon>
        <taxon>Pucciniales</taxon>
        <taxon>Sphaerophragmiaceae</taxon>
        <taxon>Austropuccinia</taxon>
    </lineage>
</organism>
<protein>
    <submittedName>
        <fullName evidence="2">Uncharacterized protein</fullName>
    </submittedName>
</protein>
<proteinExistence type="predicted"/>
<dbReference type="AlphaFoldDB" id="A0A9Q3DZB1"/>
<accession>A0A9Q3DZB1</accession>
<evidence type="ECO:0000256" key="1">
    <source>
        <dbReference type="SAM" id="MobiDB-lite"/>
    </source>
</evidence>
<comment type="caution">
    <text evidence="2">The sequence shown here is derived from an EMBL/GenBank/DDBJ whole genome shotgun (WGS) entry which is preliminary data.</text>
</comment>